<proteinExistence type="inferred from homology"/>
<dbReference type="GO" id="GO:0009368">
    <property type="term" value="C:endopeptidase Clp complex"/>
    <property type="evidence" value="ECO:0007669"/>
    <property type="project" value="TreeGrafter"/>
</dbReference>
<keyword evidence="3 7" id="KW-0645">Protease</keyword>
<dbReference type="Proteomes" id="UP000254343">
    <property type="component" value="Unassembled WGS sequence"/>
</dbReference>
<organism evidence="7 8">
    <name type="scientific">Afipia felis</name>
    <name type="common">Cat scratch disease bacillus</name>
    <dbReference type="NCBI Taxonomy" id="1035"/>
    <lineage>
        <taxon>Bacteria</taxon>
        <taxon>Pseudomonadati</taxon>
        <taxon>Pseudomonadota</taxon>
        <taxon>Alphaproteobacteria</taxon>
        <taxon>Hyphomicrobiales</taxon>
        <taxon>Nitrobacteraceae</taxon>
        <taxon>Afipia</taxon>
    </lineage>
</organism>
<dbReference type="PANTHER" id="PTHR10381">
    <property type="entry name" value="ATP-DEPENDENT CLP PROTEASE PROTEOLYTIC SUBUNIT"/>
    <property type="match status" value="1"/>
</dbReference>
<protein>
    <recommendedName>
        <fullName evidence="6">ATP-dependent Clp protease proteolytic subunit</fullName>
    </recommendedName>
</protein>
<comment type="similarity">
    <text evidence="1 6">Belongs to the peptidase S14 family.</text>
</comment>
<dbReference type="AlphaFoldDB" id="A0A380W7T8"/>
<accession>A0A380W7T8</accession>
<dbReference type="GO" id="GO:0051117">
    <property type="term" value="F:ATPase binding"/>
    <property type="evidence" value="ECO:0007669"/>
    <property type="project" value="TreeGrafter"/>
</dbReference>
<reference evidence="7 8" key="1">
    <citation type="submission" date="2018-06" db="EMBL/GenBank/DDBJ databases">
        <authorList>
            <consortium name="Pathogen Informatics"/>
            <person name="Doyle S."/>
        </authorList>
    </citation>
    <scope>NUCLEOTIDE SEQUENCE [LARGE SCALE GENOMIC DNA]</scope>
    <source>
        <strain evidence="7 8">NCTC12722</strain>
    </source>
</reference>
<dbReference type="Pfam" id="PF00574">
    <property type="entry name" value="CLP_protease"/>
    <property type="match status" value="1"/>
</dbReference>
<keyword evidence="5" id="KW-0720">Serine protease</keyword>
<dbReference type="RefSeq" id="WP_002715836.1">
    <property type="nucleotide sequence ID" value="NZ_UFSI01000001.1"/>
</dbReference>
<dbReference type="Gene3D" id="3.90.226.10">
    <property type="entry name" value="2-enoyl-CoA Hydratase, Chain A, domain 1"/>
    <property type="match status" value="1"/>
</dbReference>
<evidence type="ECO:0000256" key="3">
    <source>
        <dbReference type="ARBA" id="ARBA00022670"/>
    </source>
</evidence>
<evidence type="ECO:0000313" key="8">
    <source>
        <dbReference type="Proteomes" id="UP000254343"/>
    </source>
</evidence>
<name>A0A380W7T8_AFIFE</name>
<evidence type="ECO:0000256" key="6">
    <source>
        <dbReference type="RuleBase" id="RU003567"/>
    </source>
</evidence>
<evidence type="ECO:0000313" key="7">
    <source>
        <dbReference type="EMBL" id="SUU85011.1"/>
    </source>
</evidence>
<dbReference type="NCBIfam" id="NF045542">
    <property type="entry name" value="Clp_rel_HeadMat"/>
    <property type="match status" value="1"/>
</dbReference>
<keyword evidence="2" id="KW-0963">Cytoplasm</keyword>
<evidence type="ECO:0000256" key="4">
    <source>
        <dbReference type="ARBA" id="ARBA00022801"/>
    </source>
</evidence>
<dbReference type="EMBL" id="UIGB01000001">
    <property type="protein sequence ID" value="SUU85011.1"/>
    <property type="molecule type" value="Genomic_DNA"/>
</dbReference>
<dbReference type="PANTHER" id="PTHR10381:SF70">
    <property type="entry name" value="ATP-DEPENDENT CLP PROTEASE PROTEOLYTIC SUBUNIT"/>
    <property type="match status" value="1"/>
</dbReference>
<dbReference type="PRINTS" id="PR00127">
    <property type="entry name" value="CLPPROTEASEP"/>
</dbReference>
<dbReference type="CDD" id="cd07016">
    <property type="entry name" value="S14_ClpP_1"/>
    <property type="match status" value="1"/>
</dbReference>
<evidence type="ECO:0000256" key="5">
    <source>
        <dbReference type="ARBA" id="ARBA00022825"/>
    </source>
</evidence>
<dbReference type="GO" id="GO:0004252">
    <property type="term" value="F:serine-type endopeptidase activity"/>
    <property type="evidence" value="ECO:0007669"/>
    <property type="project" value="InterPro"/>
</dbReference>
<keyword evidence="4 7" id="KW-0378">Hydrolase</keyword>
<evidence type="ECO:0000256" key="1">
    <source>
        <dbReference type="ARBA" id="ARBA00007039"/>
    </source>
</evidence>
<dbReference type="GO" id="GO:0006515">
    <property type="term" value="P:protein quality control for misfolded or incompletely synthesized proteins"/>
    <property type="evidence" value="ECO:0007669"/>
    <property type="project" value="TreeGrafter"/>
</dbReference>
<dbReference type="InterPro" id="IPR029045">
    <property type="entry name" value="ClpP/crotonase-like_dom_sf"/>
</dbReference>
<dbReference type="InterPro" id="IPR001907">
    <property type="entry name" value="ClpP"/>
</dbReference>
<dbReference type="GO" id="GO:0004176">
    <property type="term" value="F:ATP-dependent peptidase activity"/>
    <property type="evidence" value="ECO:0007669"/>
    <property type="project" value="InterPro"/>
</dbReference>
<evidence type="ECO:0000256" key="2">
    <source>
        <dbReference type="ARBA" id="ARBA00022490"/>
    </source>
</evidence>
<dbReference type="InterPro" id="IPR023562">
    <property type="entry name" value="ClpP/TepA"/>
</dbReference>
<dbReference type="SUPFAM" id="SSF52096">
    <property type="entry name" value="ClpP/crotonase"/>
    <property type="match status" value="1"/>
</dbReference>
<sequence>MRDKINIQTSQKPPVQRRRLFAKAFGSGFEAKSLGNATTIEIFDEIGVYGVSAKNVSDSLNAATGDLIVKINSPGGDVWDGIAIHNELAAYRGKVTVQVTGLAASAASIIAMAGDRIEIANNAFLMIHRAWALTIGNEGDHAETAALLSQIDGALAETYSRRTGISVAKAAEFMRAETWFCGAEAVEAGFADALASDAEHAQAKFDLSVYAHAPEALRDQRLQMAMPRSPVELEKILRSAGLSRSQAKAVSFGGYAALSRAEPVSSSQIAALAERVASATLELKRTA</sequence>
<gene>
    <name evidence="7" type="primary">clpP_2</name>
    <name evidence="7" type="ORF">NCTC12722_02216</name>
</gene>
<dbReference type="OrthoDB" id="9806592at2"/>